<dbReference type="SUPFAM" id="SSF48452">
    <property type="entry name" value="TPR-like"/>
    <property type="match status" value="1"/>
</dbReference>
<dbReference type="GO" id="GO:0015031">
    <property type="term" value="P:protein transport"/>
    <property type="evidence" value="ECO:0007669"/>
    <property type="project" value="UniProtKB-KW"/>
</dbReference>
<protein>
    <recommendedName>
        <fullName evidence="7">Gamma-soluble NSF attachment protein</fullName>
    </recommendedName>
    <alternativeName>
        <fullName evidence="8">N-ethylmaleimide-sensitive factor attachment protein gamma</fullName>
    </alternativeName>
</protein>
<dbReference type="InterPro" id="IPR011990">
    <property type="entry name" value="TPR-like_helical_dom_sf"/>
</dbReference>
<keyword evidence="6" id="KW-0472">Membrane</keyword>
<dbReference type="PANTHER" id="PTHR13768:SF2">
    <property type="entry name" value="GAMMA-SOLUBLE NSF ATTACHMENT PROTEIN"/>
    <property type="match status" value="1"/>
</dbReference>
<dbReference type="GO" id="GO:0016192">
    <property type="term" value="P:vesicle-mediated transport"/>
    <property type="evidence" value="ECO:0007669"/>
    <property type="project" value="UniProtKB-KW"/>
</dbReference>
<organism evidence="9">
    <name type="scientific">Catovirus CTV1</name>
    <dbReference type="NCBI Taxonomy" id="1977631"/>
    <lineage>
        <taxon>Viruses</taxon>
        <taxon>Varidnaviria</taxon>
        <taxon>Bamfordvirae</taxon>
        <taxon>Nucleocytoviricota</taxon>
        <taxon>Megaviricetes</taxon>
        <taxon>Imitervirales</taxon>
        <taxon>Mimiviridae</taxon>
        <taxon>Klosneuvirinae</taxon>
        <taxon>Catovirus</taxon>
    </lineage>
</organism>
<accession>A0A1V0SBL6</accession>
<keyword evidence="4" id="KW-0931">ER-Golgi transport</keyword>
<sequence>MSVENRADALKKEADSIYSKFIYFGNRYEDASSNYINAAKLYKMLKKYDKSIECLKKALDCFNRLNHNYDKLTTLNELAITYQLYDKNMSIKYYKDLIDFCIEKDYYDKLAKFYYELSGVYEQICDYKNCAEFYEKAADMYSSDNQRTLAAQCYDKYAVICVELDQPELSVNAMKTTLSLLENESRFILFKYAYRLAVCEMFAHSKKNDMIGFSERLQEIADTYMHFNTSTEHLMLVELARAYTESNLSEFIKILKEYDDHKRLDESFVRMFTKIKKNLENNINIDINDDDDLT</sequence>
<dbReference type="GO" id="GO:0005483">
    <property type="term" value="F:soluble NSF attachment protein activity"/>
    <property type="evidence" value="ECO:0007669"/>
    <property type="project" value="TreeGrafter"/>
</dbReference>
<keyword evidence="3" id="KW-0813">Transport</keyword>
<dbReference type="Gene3D" id="1.25.40.10">
    <property type="entry name" value="Tetratricopeptide repeat domain"/>
    <property type="match status" value="1"/>
</dbReference>
<comment type="similarity">
    <text evidence="2">Belongs to the SNAP family.</text>
</comment>
<evidence type="ECO:0000256" key="4">
    <source>
        <dbReference type="ARBA" id="ARBA00022892"/>
    </source>
</evidence>
<comment type="subcellular location">
    <subcellularLocation>
        <location evidence="1">Membrane</location>
        <topology evidence="1">Peripheral membrane protein</topology>
    </subcellularLocation>
</comment>
<evidence type="ECO:0000256" key="6">
    <source>
        <dbReference type="ARBA" id="ARBA00023136"/>
    </source>
</evidence>
<proteinExistence type="inferred from homology"/>
<evidence type="ECO:0000256" key="5">
    <source>
        <dbReference type="ARBA" id="ARBA00022927"/>
    </source>
</evidence>
<evidence type="ECO:0000256" key="7">
    <source>
        <dbReference type="ARBA" id="ARBA00040047"/>
    </source>
</evidence>
<reference evidence="9" key="1">
    <citation type="journal article" date="2017" name="Science">
        <title>Giant viruses with an expanded complement of translation system components.</title>
        <authorList>
            <person name="Schulz F."/>
            <person name="Yutin N."/>
            <person name="Ivanova N.N."/>
            <person name="Ortega D.R."/>
            <person name="Lee T.K."/>
            <person name="Vierheilig J."/>
            <person name="Daims H."/>
            <person name="Horn M."/>
            <person name="Wagner M."/>
            <person name="Jensen G.J."/>
            <person name="Kyrpides N.C."/>
            <person name="Koonin E.V."/>
            <person name="Woyke T."/>
        </authorList>
    </citation>
    <scope>NUCLEOTIDE SEQUENCE</scope>
    <source>
        <strain evidence="9">CTV1</strain>
    </source>
</reference>
<name>A0A1V0SBL6_9VIRU</name>
<dbReference type="PRINTS" id="PR00448">
    <property type="entry name" value="NSFATTACHMNT"/>
</dbReference>
<dbReference type="InterPro" id="IPR019734">
    <property type="entry name" value="TPR_rpt"/>
</dbReference>
<dbReference type="EMBL" id="KY684084">
    <property type="protein sequence ID" value="ARF09117.1"/>
    <property type="molecule type" value="Genomic_DNA"/>
</dbReference>
<keyword evidence="5" id="KW-0653">Protein transport</keyword>
<dbReference type="SMART" id="SM00028">
    <property type="entry name" value="TPR"/>
    <property type="match status" value="2"/>
</dbReference>
<dbReference type="InterPro" id="IPR000744">
    <property type="entry name" value="NSF_attach"/>
</dbReference>
<evidence type="ECO:0000256" key="3">
    <source>
        <dbReference type="ARBA" id="ARBA00022448"/>
    </source>
</evidence>
<dbReference type="Pfam" id="PF14938">
    <property type="entry name" value="SNAP"/>
    <property type="match status" value="1"/>
</dbReference>
<dbReference type="GO" id="GO:0019905">
    <property type="term" value="F:syntaxin binding"/>
    <property type="evidence" value="ECO:0007669"/>
    <property type="project" value="TreeGrafter"/>
</dbReference>
<dbReference type="GO" id="GO:0016020">
    <property type="term" value="C:membrane"/>
    <property type="evidence" value="ECO:0007669"/>
    <property type="project" value="UniProtKB-SubCell"/>
</dbReference>
<evidence type="ECO:0000256" key="8">
    <source>
        <dbReference type="ARBA" id="ARBA00042485"/>
    </source>
</evidence>
<evidence type="ECO:0000313" key="9">
    <source>
        <dbReference type="EMBL" id="ARF09117.1"/>
    </source>
</evidence>
<evidence type="ECO:0000256" key="2">
    <source>
        <dbReference type="ARBA" id="ARBA00010050"/>
    </source>
</evidence>
<dbReference type="PANTHER" id="PTHR13768">
    <property type="entry name" value="SOLUBLE NSF ATTACHMENT PROTEIN SNAP"/>
    <property type="match status" value="1"/>
</dbReference>
<gene>
    <name evidence="9" type="ORF">Catovirus_2_66</name>
</gene>
<evidence type="ECO:0000256" key="1">
    <source>
        <dbReference type="ARBA" id="ARBA00004170"/>
    </source>
</evidence>